<keyword evidence="2" id="KW-1185">Reference proteome</keyword>
<comment type="caution">
    <text evidence="1">The sequence shown here is derived from an EMBL/GenBank/DDBJ whole genome shotgun (WGS) entry which is preliminary data.</text>
</comment>
<proteinExistence type="predicted"/>
<protein>
    <submittedName>
        <fullName evidence="1">Translational activator of GCN4</fullName>
    </submittedName>
</protein>
<evidence type="ECO:0000313" key="2">
    <source>
        <dbReference type="Proteomes" id="UP001172386"/>
    </source>
</evidence>
<dbReference type="Proteomes" id="UP001172386">
    <property type="component" value="Unassembled WGS sequence"/>
</dbReference>
<gene>
    <name evidence="1" type="primary">GCN1</name>
    <name evidence="1" type="ORF">H2198_008152</name>
</gene>
<evidence type="ECO:0000313" key="1">
    <source>
        <dbReference type="EMBL" id="KAJ9652583.1"/>
    </source>
</evidence>
<organism evidence="1 2">
    <name type="scientific">Neophaeococcomyces mojaviensis</name>
    <dbReference type="NCBI Taxonomy" id="3383035"/>
    <lineage>
        <taxon>Eukaryota</taxon>
        <taxon>Fungi</taxon>
        <taxon>Dikarya</taxon>
        <taxon>Ascomycota</taxon>
        <taxon>Pezizomycotina</taxon>
        <taxon>Eurotiomycetes</taxon>
        <taxon>Chaetothyriomycetidae</taxon>
        <taxon>Chaetothyriales</taxon>
        <taxon>Chaetothyriales incertae sedis</taxon>
        <taxon>Neophaeococcomyces</taxon>
    </lineage>
</organism>
<name>A0ACC2ZY49_9EURO</name>
<dbReference type="EMBL" id="JAPDRQ010000191">
    <property type="protein sequence ID" value="KAJ9652583.1"/>
    <property type="molecule type" value="Genomic_DNA"/>
</dbReference>
<reference evidence="1" key="1">
    <citation type="submission" date="2022-10" db="EMBL/GenBank/DDBJ databases">
        <title>Culturing micro-colonial fungi from biological soil crusts in the Mojave desert and describing Neophaeococcomyces mojavensis, and introducing the new genera and species Taxawa tesnikishii.</title>
        <authorList>
            <person name="Kurbessoian T."/>
            <person name="Stajich J.E."/>
        </authorList>
    </citation>
    <scope>NUCLEOTIDE SEQUENCE</scope>
    <source>
        <strain evidence="1">JES_112</strain>
    </source>
</reference>
<accession>A0ACC2ZY49</accession>
<sequence length="2686" mass="292138">MEDGVDVNPVQDSLERKVQRLQSSSTNAQIEVLRSILAQLEEEAKQNQTSQDSLALLPHLLATYPRQLDRQPRKLVQSCLRIYLQQDPSNRISTSFGNFLLKEAQKAVVATTSAFVLLEWCTLFEEELTGSRTLNEALLKQICTAQTLLLDKCLSQGTRAGVKHAALVISRRGLRKLLQCEHGETAMAVVVKELTSGSSPSTANTVLLGVLAGVSVRLAKRKPQFETHVGAILDYYVKIILGSKTALPEQQLHGLDEFFNRFTTSEVVTGTVVPTVEKAILRSPENVLRGPIISLARSLPDEIDLSHSVATKLLKPLLSSLASTNANVREGASQSLTALLLRKSDDTELEKIIKELLSNVKASKAASYEIRGLICDCLKEVRPGANVSIDIVQALLPVAGKEANENALRREVAAISAHTPFVLSEGLWTQELTSFFVKGCTDKRAPFKKLWVTGIASAFIDLPTVPDSTSGKDFLASALNIIVDTYVELSASPLPAAQAGTISMAYVVPAFAQHPVLGPLLRNTKAKISPEAVGKASVQQQSFLFNPKVYTRLSIVDDQRWALKALLGIDSFLQSAEDTGKAAWGRALLHLLLAPESDPQTRRGTGIELAKKYLSNPAAIGSSIVLGIWEYLHEDALGQNKKAKTEETPMPLPLRRAVTSISPPKSAWKRLNLPVPQSVLNQQATSTVVLYGSDLIPSVEWVENLLSIGVDPGALAASHTTELMQQIWKTFDSAKMERLSIFERAACRAGSTLTFVAPEQIGPRLVQQIRDDLDASQLDGLSVTEAAIARAPDGVLVIDPLAKANGVVENKNVKDYDTLKWEQELREQLAKKKGATQKKLTSDQQAKVDQQLAHEKQIRGRVRALSVRLRRGAGFIHALAVGPPTEARIWMSPATSSLVQALQAGASAFVDDEFVSAYLACSNYVTDRLGSLRPFIGVATLRSIGPVGLPPELEVEPLEELATRVLYRLRFASEQRPFNTPSLAYSLPLIFAVLDNGSIGKPATPEDADAQVLLALEFLSFQMTSCTDENLPRADTLRRLFSSMQRYPQHYRLIKDAVLEFASAVAGNTSAEERDVLLHSVTSADSSVRSAALQAINAELDLSDMDSSVHVWIACQDEEEDNAETALAIWEENEFSVTETMVDSIPAFLNDKARSTRTAAAKALAQALLAIPDKATSMRTQLQTTYQQEVQPLVPKADKFGIVQRGELVDPWEKRSGLALAFKELATIFRSDELLPFMDFLVSDGALSDRHATVRQEMSDAGTALVTRRGKENLEPLMSLFEKILQGPDKATQEADWVNEAVIVFYGSLARHLPAGDPRLKEVLAKLVDTLSTPSESVQYAVANCLPPLVRAAGTDADSYIPTLLDQLFQGKKYAARRGAAYGLAGMVKGKGVAALRQFRIMSALKAATEDKKSPERRQGAMMGYELLSSILGRTFEPYVVDVLPQLLVCFGDPAASVRDACLDTAKTCFRSLSSYGVHKVLPQLLEGLDETQWRSKKGACDLLGAMAYLDPQQLAASLPDIIPPLTAVLTDSHKEVRAAANSSLKRFGDVISNPEVKSLVDILLKALSDPTKYTEEALDGLIRVSFIHYLDSPSLALIVRILERGLNDRSSTKRKAAQIIGSLAHLTEKRDIVTHLPLLVSGLRVAAIDPVPATRATASKALGSLVEKLGEDALPDLIPSLMSSLRTDTGASDRLGSAQALSEVLAGLGTMRLEETLPTILQNVASTRAVVREGFMTLFIFLPACFGNSFANYLAQIIPSVLSGLADDVEAIRDTALRAGRLLVKNFATKSIDLLLPELQRGLADDSYRIRLSSVELVGDLLFNLTGISNRAEAEEDEDNAAQAGQSLLEVLGEERRDRVLSSLYICRCDTSGLVRTAAVAVWKALVASPRTLREIVPTLTQMIITRLGSTNAEQKHIAANALGEVIRKSGEGIFTSLLPTLEEGLQTSVDADNRQGICIALREVITAASPESIEDNEKKVVEIVRMALVDADEDVREAAAEAFDALQNIIGKRAVDQVLPYLLNQLRNDDDAENALSALLTLLTEHMRANAILPVLIPTLLTNPITAFNARALASLAKVGGAAMNRRLPTILNSLADNILACKEVERKTELDTAFDAVLVSVDESDGLNTAMSVMLQMIKHDDHRRRVIAATHLAAFFNATDVDYSRFNPDLIRVLLISFDDRDKDVVTAAWTALSALQTRLRKEEMESLTASTTTVMKQVGTPGHNLPGFLLPKGIQPILAIFLQGLMNGTTEQRLQAANGISDMIDKTAPESLKPFVTQITGPLIRVVGERSIDVKTAIIHALNQLLDKIPAFLRPFLPQLQRTFTKCIADPTSDILRNRAIRALSTLITLTPRIDPLITELTTGAKTPDTGVRNAMLKALQEVVSKVGGNMSEASRDAILALMDSQDAEAGDMMIVMAKLLGAMVKVLPAATANSLIKSRVLVQPASPASILTVNAVLAENAKVLTETHLSETRSMLASSLANGPTYIQHNAVLAIGKLLLVESGQEPSDDSIISDTESVRPLFEALASRIRQGNDIDTRRLSLVVVRTLARHHNSHLRPFIPALLLPVYQSLRDPVIPIKLAAEACFIQLFDVVESESAVFDEFIASDDAKKVLQPPVLRAVSEYMKRVGMKLGGQKREQKEAEGGVKGALGLASDEVEDEREVWSVGRVEVEGIFKDDD</sequence>